<comment type="caution">
    <text evidence="7">The sequence shown here is derived from an EMBL/GenBank/DDBJ whole genome shotgun (WGS) entry which is preliminary data.</text>
</comment>
<comment type="cofactor">
    <cofactor evidence="1 5">
        <name>heme</name>
        <dbReference type="ChEBI" id="CHEBI:30413"/>
    </cofactor>
</comment>
<dbReference type="PANTHER" id="PTHR46206">
    <property type="entry name" value="CYTOCHROME P450"/>
    <property type="match status" value="1"/>
</dbReference>
<protein>
    <recommendedName>
        <fullName evidence="9">Cytochrome P450</fullName>
    </recommendedName>
</protein>
<dbReference type="GO" id="GO:0020037">
    <property type="term" value="F:heme binding"/>
    <property type="evidence" value="ECO:0007669"/>
    <property type="project" value="InterPro"/>
</dbReference>
<dbReference type="GO" id="GO:0005506">
    <property type="term" value="F:iron ion binding"/>
    <property type="evidence" value="ECO:0007669"/>
    <property type="project" value="InterPro"/>
</dbReference>
<dbReference type="AlphaFoldDB" id="A0A9P6KEB5"/>
<dbReference type="EMBL" id="JAABOA010001418">
    <property type="protein sequence ID" value="KAF9581590.1"/>
    <property type="molecule type" value="Genomic_DNA"/>
</dbReference>
<dbReference type="InterPro" id="IPR017972">
    <property type="entry name" value="Cyt_P450_CS"/>
</dbReference>
<dbReference type="OrthoDB" id="1844152at2759"/>
<evidence type="ECO:0000313" key="8">
    <source>
        <dbReference type="Proteomes" id="UP000780801"/>
    </source>
</evidence>
<gene>
    <name evidence="7" type="ORF">BGW38_001337</name>
</gene>
<dbReference type="Pfam" id="PF00067">
    <property type="entry name" value="p450"/>
    <property type="match status" value="2"/>
</dbReference>
<dbReference type="PROSITE" id="PS00086">
    <property type="entry name" value="CYTOCHROME_P450"/>
    <property type="match status" value="1"/>
</dbReference>
<evidence type="ECO:0000313" key="7">
    <source>
        <dbReference type="EMBL" id="KAF9581590.1"/>
    </source>
</evidence>
<comment type="similarity">
    <text evidence="2 6">Belongs to the cytochrome P450 family.</text>
</comment>
<organism evidence="7 8">
    <name type="scientific">Lunasporangiospora selenospora</name>
    <dbReference type="NCBI Taxonomy" id="979761"/>
    <lineage>
        <taxon>Eukaryota</taxon>
        <taxon>Fungi</taxon>
        <taxon>Fungi incertae sedis</taxon>
        <taxon>Mucoromycota</taxon>
        <taxon>Mortierellomycotina</taxon>
        <taxon>Mortierellomycetes</taxon>
        <taxon>Mortierellales</taxon>
        <taxon>Mortierellaceae</taxon>
        <taxon>Lunasporangiospora</taxon>
    </lineage>
</organism>
<dbReference type="CDD" id="cd11041">
    <property type="entry name" value="CYP503A1-like"/>
    <property type="match status" value="1"/>
</dbReference>
<reference evidence="7" key="1">
    <citation type="journal article" date="2020" name="Fungal Divers.">
        <title>Resolving the Mortierellaceae phylogeny through synthesis of multi-gene phylogenetics and phylogenomics.</title>
        <authorList>
            <person name="Vandepol N."/>
            <person name="Liber J."/>
            <person name="Desiro A."/>
            <person name="Na H."/>
            <person name="Kennedy M."/>
            <person name="Barry K."/>
            <person name="Grigoriev I.V."/>
            <person name="Miller A.N."/>
            <person name="O'Donnell K."/>
            <person name="Stajich J.E."/>
            <person name="Bonito G."/>
        </authorList>
    </citation>
    <scope>NUCLEOTIDE SEQUENCE</scope>
    <source>
        <strain evidence="7">KOD1015</strain>
    </source>
</reference>
<evidence type="ECO:0000256" key="4">
    <source>
        <dbReference type="ARBA" id="ARBA00023004"/>
    </source>
</evidence>
<evidence type="ECO:0008006" key="9">
    <source>
        <dbReference type="Google" id="ProtNLM"/>
    </source>
</evidence>
<dbReference type="GO" id="GO:0016705">
    <property type="term" value="F:oxidoreductase activity, acting on paired donors, with incorporation or reduction of molecular oxygen"/>
    <property type="evidence" value="ECO:0007669"/>
    <property type="project" value="InterPro"/>
</dbReference>
<dbReference type="PANTHER" id="PTHR46206:SF7">
    <property type="entry name" value="P450, PUTATIVE (EUROFUNG)-RELATED"/>
    <property type="match status" value="1"/>
</dbReference>
<keyword evidence="6" id="KW-0503">Monooxygenase</keyword>
<evidence type="ECO:0000256" key="2">
    <source>
        <dbReference type="ARBA" id="ARBA00010617"/>
    </source>
</evidence>
<dbReference type="InterPro" id="IPR001128">
    <property type="entry name" value="Cyt_P450"/>
</dbReference>
<dbReference type="InterPro" id="IPR036396">
    <property type="entry name" value="Cyt_P450_sf"/>
</dbReference>
<keyword evidence="4 5" id="KW-0408">Iron</keyword>
<evidence type="ECO:0000256" key="6">
    <source>
        <dbReference type="RuleBase" id="RU000461"/>
    </source>
</evidence>
<dbReference type="InterPro" id="IPR002403">
    <property type="entry name" value="Cyt_P450_E_grp-IV"/>
</dbReference>
<keyword evidence="6" id="KW-0560">Oxidoreductase</keyword>
<dbReference type="Proteomes" id="UP000780801">
    <property type="component" value="Unassembled WGS sequence"/>
</dbReference>
<keyword evidence="8" id="KW-1185">Reference proteome</keyword>
<accession>A0A9P6KEB5</accession>
<evidence type="ECO:0000256" key="1">
    <source>
        <dbReference type="ARBA" id="ARBA00001971"/>
    </source>
</evidence>
<keyword evidence="5 6" id="KW-0349">Heme</keyword>
<dbReference type="PRINTS" id="PR00465">
    <property type="entry name" value="EP450IV"/>
</dbReference>
<proteinExistence type="inferred from homology"/>
<feature type="binding site" description="axial binding residue" evidence="5">
    <location>
        <position position="490"/>
    </location>
    <ligand>
        <name>heme</name>
        <dbReference type="ChEBI" id="CHEBI:30413"/>
    </ligand>
    <ligandPart>
        <name>Fe</name>
        <dbReference type="ChEBI" id="CHEBI:18248"/>
    </ligandPart>
</feature>
<evidence type="ECO:0000256" key="3">
    <source>
        <dbReference type="ARBA" id="ARBA00022723"/>
    </source>
</evidence>
<dbReference type="GO" id="GO:0004497">
    <property type="term" value="F:monooxygenase activity"/>
    <property type="evidence" value="ECO:0007669"/>
    <property type="project" value="UniProtKB-KW"/>
</dbReference>
<dbReference type="SUPFAM" id="SSF48264">
    <property type="entry name" value="Cytochrome P450"/>
    <property type="match status" value="1"/>
</dbReference>
<evidence type="ECO:0000256" key="5">
    <source>
        <dbReference type="PIRSR" id="PIRSR602403-1"/>
    </source>
</evidence>
<keyword evidence="3 5" id="KW-0479">Metal-binding</keyword>
<sequence length="544" mass="60942">MLGLLANNTSGPVAVELLRYAVPLGVGLASAAFLSFKISSNGGYSTDKSIPTVRIRSGDSTHDKEFNESSDEFLTMCEATYGPVFNLSIYGQKLTVVSAPLAREVFMSDGFSFTDALDDVSGVMTFMMSFVKSNRFDDNKMIHEVIRENLTPNLPLFTPRIVKHLTENVERDLGHCDHKLVKNPTLIMQNMIAQAMADVFMGSEIAKDPEVLTTFIDAAFDFGKVVQSGNNKDFWKNLSIKFKYGTGTSPMMKHVQVLVRAATPVVLERRRQEAEAAEKGVEWERPLDVLQKLLDSYDRYNFVDLEDICGQVLTLILASVHTTTDTSTNLLYYLACFPEHAQTLYEEQQRVINEQAAEREAQRQKKLDAGEVKFKQDFVGTDLDPEHDHDLAAPTVKKLVYMDSFVREVFRFRIDRLSLIHSARQSTTLSNGMTISKGSKAIVNIRSCHMNPDQVDEAPEFRPWRFVGKSKAATKASSDYLPFGMGKHACPGRFLAIQELKTVGAMMVARYSKIEMEKPEDRLKALLSQIGDPVDSGLYFTSRA</sequence>
<dbReference type="Gene3D" id="1.10.630.10">
    <property type="entry name" value="Cytochrome P450"/>
    <property type="match status" value="1"/>
</dbReference>
<name>A0A9P6KEB5_9FUNG</name>